<organism evidence="1 2">
    <name type="scientific">Candidatus Methanoperedens nitratireducens</name>
    <dbReference type="NCBI Taxonomy" id="1392998"/>
    <lineage>
        <taxon>Archaea</taxon>
        <taxon>Methanobacteriati</taxon>
        <taxon>Methanobacteriota</taxon>
        <taxon>Stenosarchaea group</taxon>
        <taxon>Methanomicrobia</taxon>
        <taxon>Methanosarcinales</taxon>
        <taxon>ANME-2 cluster</taxon>
        <taxon>Candidatus Methanoperedentaceae</taxon>
        <taxon>Candidatus Methanoperedens</taxon>
    </lineage>
</organism>
<protein>
    <submittedName>
        <fullName evidence="1">T4-like virus tail tube protein gp19</fullName>
    </submittedName>
</protein>
<reference evidence="1 2" key="1">
    <citation type="submission" date="2015-09" db="EMBL/GenBank/DDBJ databases">
        <title>A metagenomics-based metabolic model of nitrate-dependent anaerobic oxidation of methane by Methanoperedens-like archaea.</title>
        <authorList>
            <person name="Arshad A."/>
            <person name="Speth D.R."/>
            <person name="De Graaf R.M."/>
            <person name="Op Den Camp H.J."/>
            <person name="Jetten M.S."/>
            <person name="Welte C.U."/>
        </authorList>
    </citation>
    <scope>NUCLEOTIDE SEQUENCE [LARGE SCALE GENOMIC DNA]</scope>
</reference>
<dbReference type="NCBIfam" id="TIGR02241">
    <property type="entry name" value="conserved hypothetical phage tail region protein"/>
    <property type="match status" value="1"/>
</dbReference>
<accession>A0A0P8A6E5</accession>
<dbReference type="PATRIC" id="fig|1719120.3.peg.3600"/>
<evidence type="ECO:0000313" key="2">
    <source>
        <dbReference type="Proteomes" id="UP000050360"/>
    </source>
</evidence>
<sequence>MTTGTKPYPYTSFRFRIEIGGITVAQVTEVTGLMLETETESYEEGGVNDFVHLLPKRTKYQHITLKRGISDLDDMWKWYQEVVSGKFKKKNGTIVLQDVTGKDKWCWNFEQAYPVKWTGPELRADSNTVAFETIELAHHGIKKG</sequence>
<name>A0A0P8A6E5_9EURY</name>
<gene>
    <name evidence="1" type="ORF">MPEBLZ_03313</name>
</gene>
<dbReference type="EMBL" id="LKCM01000263">
    <property type="protein sequence ID" value="KPQ42141.1"/>
    <property type="molecule type" value="Genomic_DNA"/>
</dbReference>
<proteinExistence type="predicted"/>
<dbReference type="Pfam" id="PF06841">
    <property type="entry name" value="Phage_T4_gp19"/>
    <property type="match status" value="1"/>
</dbReference>
<dbReference type="Proteomes" id="UP000050360">
    <property type="component" value="Unassembled WGS sequence"/>
</dbReference>
<dbReference type="PANTHER" id="PTHR38009">
    <property type="entry name" value="CONSERVED HYPOTHETICAL PHAGE TAIL PROTEIN"/>
    <property type="match status" value="1"/>
</dbReference>
<dbReference type="InterPro" id="IPR011747">
    <property type="entry name" value="CHP02241"/>
</dbReference>
<dbReference type="InterPro" id="IPR010667">
    <property type="entry name" value="Phage_T4_Gp19"/>
</dbReference>
<evidence type="ECO:0000313" key="1">
    <source>
        <dbReference type="EMBL" id="KPQ42141.1"/>
    </source>
</evidence>
<dbReference type="GO" id="GO:0005198">
    <property type="term" value="F:structural molecule activity"/>
    <property type="evidence" value="ECO:0007669"/>
    <property type="project" value="InterPro"/>
</dbReference>
<comment type="caution">
    <text evidence="1">The sequence shown here is derived from an EMBL/GenBank/DDBJ whole genome shotgun (WGS) entry which is preliminary data.</text>
</comment>
<dbReference type="PANTHER" id="PTHR38009:SF1">
    <property type="entry name" value="CONSERVED HYPOTHETICAL PHAGE TAIL PROTEIN"/>
    <property type="match status" value="1"/>
</dbReference>
<dbReference type="AlphaFoldDB" id="A0A0P8A6E5"/>